<dbReference type="SUPFAM" id="SSF160904">
    <property type="entry name" value="Jann2411-like"/>
    <property type="match status" value="1"/>
</dbReference>
<dbReference type="EMBL" id="AP022610">
    <property type="protein sequence ID" value="BBZ28864.1"/>
    <property type="molecule type" value="Genomic_DNA"/>
</dbReference>
<keyword evidence="3" id="KW-1185">Reference proteome</keyword>
<protein>
    <recommendedName>
        <fullName evidence="1">Zinc finger CGNR domain-containing protein</fullName>
    </recommendedName>
</protein>
<dbReference type="Pfam" id="PF11706">
    <property type="entry name" value="zf-CGNR"/>
    <property type="match status" value="1"/>
</dbReference>
<feature type="domain" description="Zinc finger CGNR" evidence="1">
    <location>
        <begin position="164"/>
        <end position="202"/>
    </location>
</feature>
<dbReference type="Gene3D" id="1.10.3300.10">
    <property type="entry name" value="Jann2411-like domain"/>
    <property type="match status" value="1"/>
</dbReference>
<dbReference type="AlphaFoldDB" id="A0A7I7XI60"/>
<dbReference type="PANTHER" id="PTHR35525">
    <property type="entry name" value="BLL6575 PROTEIN"/>
    <property type="match status" value="1"/>
</dbReference>
<dbReference type="KEGG" id="mmag:MMAD_31590"/>
<name>A0A7I7XI60_9MYCO</name>
<evidence type="ECO:0000313" key="3">
    <source>
        <dbReference type="Proteomes" id="UP000466517"/>
    </source>
</evidence>
<organism evidence="2 3">
    <name type="scientific">Mycolicibacterium madagascariense</name>
    <dbReference type="NCBI Taxonomy" id="212765"/>
    <lineage>
        <taxon>Bacteria</taxon>
        <taxon>Bacillati</taxon>
        <taxon>Actinomycetota</taxon>
        <taxon>Actinomycetes</taxon>
        <taxon>Mycobacteriales</taxon>
        <taxon>Mycobacteriaceae</taxon>
        <taxon>Mycolicibacterium</taxon>
    </lineage>
</organism>
<dbReference type="PANTHER" id="PTHR35525:SF3">
    <property type="entry name" value="BLL6575 PROTEIN"/>
    <property type="match status" value="1"/>
</dbReference>
<accession>A0A7I7XI60</accession>
<dbReference type="Pfam" id="PF07336">
    <property type="entry name" value="ABATE"/>
    <property type="match status" value="1"/>
</dbReference>
<gene>
    <name evidence="2" type="ORF">MMAD_31590</name>
</gene>
<evidence type="ECO:0000313" key="2">
    <source>
        <dbReference type="EMBL" id="BBZ28864.1"/>
    </source>
</evidence>
<sequence>MASINEPIEVIVGLGDDPALELVNTLAVPVPGMPAVELIGDGSGYLTWLARAGLIDRHELDAIAEMFSPAELDDVAVAARDLRERLRATVLAWIANPAAPIPSEVTDRLNAVMQSGRRFTQLHHDDAGGLQMHDHHHWTHPTQLLVPVAEAWGRLLADGEPRLVRRCEGCTIIFYDRTKAHRRRWCSMALCGNREKVRRHRAATAHDDVTDA</sequence>
<reference evidence="2 3" key="1">
    <citation type="journal article" date="2019" name="Emerg. Microbes Infect.">
        <title>Comprehensive subspecies identification of 175 nontuberculous mycobacteria species based on 7547 genomic profiles.</title>
        <authorList>
            <person name="Matsumoto Y."/>
            <person name="Kinjo T."/>
            <person name="Motooka D."/>
            <person name="Nabeya D."/>
            <person name="Jung N."/>
            <person name="Uechi K."/>
            <person name="Horii T."/>
            <person name="Iida T."/>
            <person name="Fujita J."/>
            <person name="Nakamura S."/>
        </authorList>
    </citation>
    <scope>NUCLEOTIDE SEQUENCE [LARGE SCALE GENOMIC DNA]</scope>
    <source>
        <strain evidence="2 3">JCM 13574</strain>
    </source>
</reference>
<dbReference type="InterPro" id="IPR023286">
    <property type="entry name" value="ABATE_dom_sf"/>
</dbReference>
<dbReference type="RefSeq" id="WP_163738936.1">
    <property type="nucleotide sequence ID" value="NZ_AP022610.1"/>
</dbReference>
<evidence type="ECO:0000259" key="1">
    <source>
        <dbReference type="Pfam" id="PF11706"/>
    </source>
</evidence>
<dbReference type="InterPro" id="IPR010852">
    <property type="entry name" value="ABATE"/>
</dbReference>
<proteinExistence type="predicted"/>
<dbReference type="InterPro" id="IPR021005">
    <property type="entry name" value="Znf_CGNR"/>
</dbReference>
<dbReference type="Proteomes" id="UP000466517">
    <property type="component" value="Chromosome"/>
</dbReference>